<feature type="region of interest" description="Disordered" evidence="1">
    <location>
        <begin position="282"/>
        <end position="308"/>
    </location>
</feature>
<evidence type="ECO:0000313" key="2">
    <source>
        <dbReference type="EMBL" id="CAN67456.1"/>
    </source>
</evidence>
<evidence type="ECO:0000256" key="1">
    <source>
        <dbReference type="SAM" id="MobiDB-lite"/>
    </source>
</evidence>
<protein>
    <submittedName>
        <fullName evidence="2">Uncharacterized protein</fullName>
    </submittedName>
</protein>
<gene>
    <name evidence="2" type="ORF">VITISV_039472</name>
</gene>
<organism evidence="2">
    <name type="scientific">Vitis vinifera</name>
    <name type="common">Grape</name>
    <dbReference type="NCBI Taxonomy" id="29760"/>
    <lineage>
        <taxon>Eukaryota</taxon>
        <taxon>Viridiplantae</taxon>
        <taxon>Streptophyta</taxon>
        <taxon>Embryophyta</taxon>
        <taxon>Tracheophyta</taxon>
        <taxon>Spermatophyta</taxon>
        <taxon>Magnoliopsida</taxon>
        <taxon>eudicotyledons</taxon>
        <taxon>Gunneridae</taxon>
        <taxon>Pentapetalae</taxon>
        <taxon>rosids</taxon>
        <taxon>Vitales</taxon>
        <taxon>Vitaceae</taxon>
        <taxon>Viteae</taxon>
        <taxon>Vitis</taxon>
    </lineage>
</organism>
<reference evidence="2" key="1">
    <citation type="journal article" date="2007" name="PLoS ONE">
        <title>The first genome sequence of an elite grapevine cultivar (Pinot noir Vitis vinifera L.): coping with a highly heterozygous genome.</title>
        <authorList>
            <person name="Velasco R."/>
            <person name="Zharkikh A."/>
            <person name="Troggio M."/>
            <person name="Cartwright D.A."/>
            <person name="Cestaro A."/>
            <person name="Pruss D."/>
            <person name="Pindo M."/>
            <person name="FitzGerald L.M."/>
            <person name="Vezzulli S."/>
            <person name="Reid J."/>
            <person name="Malacarne G."/>
            <person name="Iliev D."/>
            <person name="Coppola G."/>
            <person name="Wardell B."/>
            <person name="Micheletti D."/>
            <person name="Macalma T."/>
            <person name="Facci M."/>
            <person name="Mitchell J.T."/>
            <person name="Perazzolli M."/>
            <person name="Eldredge G."/>
            <person name="Gatto P."/>
            <person name="Oyzerski R."/>
            <person name="Moretto M."/>
            <person name="Gutin N."/>
            <person name="Stefanini M."/>
            <person name="Chen Y."/>
            <person name="Segala C."/>
            <person name="Davenport C."/>
            <person name="Dematte L."/>
            <person name="Mraz A."/>
            <person name="Battilana J."/>
            <person name="Stormo K."/>
            <person name="Costa F."/>
            <person name="Tao Q."/>
            <person name="Si-Ammour A."/>
            <person name="Harkins T."/>
            <person name="Lackey A."/>
            <person name="Perbost C."/>
            <person name="Taillon B."/>
            <person name="Stella A."/>
            <person name="Solovyev V."/>
            <person name="Fawcett J.A."/>
            <person name="Sterck L."/>
            <person name="Vandepoele K."/>
            <person name="Grando S.M."/>
            <person name="Toppo S."/>
            <person name="Moser C."/>
            <person name="Lanchbury J."/>
            <person name="Bogden R."/>
            <person name="Skolnick M."/>
            <person name="Sgaramella V."/>
            <person name="Bhatnagar S.K."/>
            <person name="Fontana P."/>
            <person name="Gutin A."/>
            <person name="Van de Peer Y."/>
            <person name="Salamini F."/>
            <person name="Viola R."/>
        </authorList>
    </citation>
    <scope>NUCLEOTIDE SEQUENCE</scope>
</reference>
<dbReference type="AlphaFoldDB" id="A5B329"/>
<feature type="region of interest" description="Disordered" evidence="1">
    <location>
        <begin position="122"/>
        <end position="141"/>
    </location>
</feature>
<name>A5B329_VITVI</name>
<proteinExistence type="predicted"/>
<dbReference type="EMBL" id="AM444912">
    <property type="protein sequence ID" value="CAN67456.1"/>
    <property type="molecule type" value="Genomic_DNA"/>
</dbReference>
<accession>A5B329</accession>
<sequence>MGSYSFHPDGDHSSFHSGRNYIRLPPLHPAAATFYPDVSHPEFCCCRHSTRMFTSEILLPLPFHPDVHIRNSAAADIPPGCFTSGILTPDRRGERFNFPGHTYPDLLIALTRRVSQPFCTVPRQPNSEDFSSEDNRLGSSSLGVKKSRTNLSNLCIQISGMPGGTSLPLISFVRILVYITSIAPKRTQVVHVNKGDDNIVIAQSTHDATTGPMTHSKAKSTSSLSTKQTSESTCLLKLVRTRDEHQPLITLVSLGAKIHSSHSRGKFPSILQDFGDKSPCSITNANSSIGSRSGSPTRMSNEENYSNRSDSFTSPFLMTMSIMSTDTTSIKEQLTEMARAIAKLTKTIEEKDTQTASLINKVEAQIHPSIRFHFNSLTDVTCNGLNLSLSLNHSRSILGFRQQKSNGKYLPMSVANIGRLQEPFRRRKMVSARFRRHSRGLRNIFATPSYLHRAAKLASTLRFPASFSRNKSCIVRRRNILLYKNAAKSLCNKRVISQHFAKCFLQLGVIGL</sequence>